<dbReference type="Gene3D" id="2.60.120.650">
    <property type="entry name" value="Cupin"/>
    <property type="match status" value="1"/>
</dbReference>
<dbReference type="OrthoDB" id="10063099at2759"/>
<dbReference type="PANTHER" id="PTHR12480">
    <property type="entry name" value="ARGININE DEMETHYLASE AND LYSYL-HYDROXYLASE JMJD"/>
    <property type="match status" value="1"/>
</dbReference>
<dbReference type="Proteomes" id="UP000186922">
    <property type="component" value="Unassembled WGS sequence"/>
</dbReference>
<accession>A0A1D1VTT1</accession>
<sequence length="337" mass="38651">MGSLLFSSIGTMEEQERKVQKLLEKMKQAKLSEKDLDKLPSLRRLLALHSSAQADAYKPSLLLCLAPLVFLAILCYTPAWHVIPWTIVQLGLGRYEAADSTCAVRAHPRWGELFRPPVECSYCADIKAVDSVDRISVEEFTDKYAYTSRPVVVRNAMKGWNASKVFDFEFFRHLYLERFPGSVDVLDEHCQFFGYQTEFRSLKELLTMSAQRFQEMWYVGWSNCDVSVADVLRQHYSRPTFLPLGSQSSRLDWIFMGRPGYGANMHVDNVGRPSWQAQIRGSKMWTIEPPRECYLTCQPLSVTVHPNDIIVLDTDTWFHKTLIVGDEISITIGAEYD</sequence>
<protein>
    <recommendedName>
        <fullName evidence="4">Cupin-like domain-containing protein</fullName>
    </recommendedName>
</protein>
<organism evidence="2 3">
    <name type="scientific">Ramazzottius varieornatus</name>
    <name type="common">Water bear</name>
    <name type="synonym">Tardigrade</name>
    <dbReference type="NCBI Taxonomy" id="947166"/>
    <lineage>
        <taxon>Eukaryota</taxon>
        <taxon>Metazoa</taxon>
        <taxon>Ecdysozoa</taxon>
        <taxon>Tardigrada</taxon>
        <taxon>Eutardigrada</taxon>
        <taxon>Parachela</taxon>
        <taxon>Hypsibioidea</taxon>
        <taxon>Ramazzottiidae</taxon>
        <taxon>Ramazzottius</taxon>
    </lineage>
</organism>
<evidence type="ECO:0008006" key="4">
    <source>
        <dbReference type="Google" id="ProtNLM"/>
    </source>
</evidence>
<name>A0A1D1VTT1_RAMVA</name>
<comment type="caution">
    <text evidence="2">The sequence shown here is derived from an EMBL/GenBank/DDBJ whole genome shotgun (WGS) entry which is preliminary data.</text>
</comment>
<keyword evidence="1" id="KW-0812">Transmembrane</keyword>
<keyword evidence="3" id="KW-1185">Reference proteome</keyword>
<evidence type="ECO:0000313" key="2">
    <source>
        <dbReference type="EMBL" id="GAV01979.1"/>
    </source>
</evidence>
<feature type="transmembrane region" description="Helical" evidence="1">
    <location>
        <begin position="61"/>
        <end position="80"/>
    </location>
</feature>
<dbReference type="AlphaFoldDB" id="A0A1D1VTT1"/>
<dbReference type="STRING" id="947166.A0A1D1VTT1"/>
<reference evidence="2 3" key="1">
    <citation type="journal article" date="2016" name="Nat. Commun.">
        <title>Extremotolerant tardigrade genome and improved radiotolerance of human cultured cells by tardigrade-unique protein.</title>
        <authorList>
            <person name="Hashimoto T."/>
            <person name="Horikawa D.D."/>
            <person name="Saito Y."/>
            <person name="Kuwahara H."/>
            <person name="Kozuka-Hata H."/>
            <person name="Shin-I T."/>
            <person name="Minakuchi Y."/>
            <person name="Ohishi K."/>
            <person name="Motoyama A."/>
            <person name="Aizu T."/>
            <person name="Enomoto A."/>
            <person name="Kondo K."/>
            <person name="Tanaka S."/>
            <person name="Hara Y."/>
            <person name="Koshikawa S."/>
            <person name="Sagara H."/>
            <person name="Miura T."/>
            <person name="Yokobori S."/>
            <person name="Miyagawa K."/>
            <person name="Suzuki Y."/>
            <person name="Kubo T."/>
            <person name="Oyama M."/>
            <person name="Kohara Y."/>
            <person name="Fujiyama A."/>
            <person name="Arakawa K."/>
            <person name="Katayama T."/>
            <person name="Toyoda A."/>
            <person name="Kunieda T."/>
        </authorList>
    </citation>
    <scope>NUCLEOTIDE SEQUENCE [LARGE SCALE GENOMIC DNA]</scope>
    <source>
        <strain evidence="2 3">YOKOZUNA-1</strain>
    </source>
</reference>
<dbReference type="SUPFAM" id="SSF51197">
    <property type="entry name" value="Clavaminate synthase-like"/>
    <property type="match status" value="1"/>
</dbReference>
<dbReference type="EMBL" id="BDGG01000007">
    <property type="protein sequence ID" value="GAV01979.1"/>
    <property type="molecule type" value="Genomic_DNA"/>
</dbReference>
<keyword evidence="1" id="KW-1133">Transmembrane helix</keyword>
<keyword evidence="1" id="KW-0472">Membrane</keyword>
<dbReference type="GO" id="GO:0016706">
    <property type="term" value="F:2-oxoglutarate-dependent dioxygenase activity"/>
    <property type="evidence" value="ECO:0007669"/>
    <property type="project" value="TreeGrafter"/>
</dbReference>
<dbReference type="PANTHER" id="PTHR12480:SF19">
    <property type="entry name" value="CUPIN-LIKE DOMAIN-CONTAINING PROTEIN"/>
    <property type="match status" value="1"/>
</dbReference>
<gene>
    <name evidence="2" type="primary">RvY_12601-1</name>
    <name evidence="2" type="synonym">RvY_12601.1</name>
    <name evidence="2" type="ORF">RvY_12601</name>
</gene>
<evidence type="ECO:0000256" key="1">
    <source>
        <dbReference type="SAM" id="Phobius"/>
    </source>
</evidence>
<dbReference type="InterPro" id="IPR050910">
    <property type="entry name" value="JMJD6_ArgDemeth/LysHydrox"/>
</dbReference>
<evidence type="ECO:0000313" key="3">
    <source>
        <dbReference type="Proteomes" id="UP000186922"/>
    </source>
</evidence>
<proteinExistence type="predicted"/>